<feature type="domain" description="Dermonecrotic toxin N-terminal" evidence="1">
    <location>
        <begin position="23"/>
        <end position="285"/>
    </location>
</feature>
<organism evidence="2 3">
    <name type="scientific">Pseudomonas farsensis</name>
    <dbReference type="NCBI Taxonomy" id="2745492"/>
    <lineage>
        <taxon>Bacteria</taxon>
        <taxon>Pseudomonadati</taxon>
        <taxon>Pseudomonadota</taxon>
        <taxon>Gammaproteobacteria</taxon>
        <taxon>Pseudomonadales</taxon>
        <taxon>Pseudomonadaceae</taxon>
        <taxon>Pseudomonas</taxon>
    </lineage>
</organism>
<dbReference type="Pfam" id="PF20178">
    <property type="entry name" value="ToxA_N"/>
    <property type="match status" value="1"/>
</dbReference>
<accession>A0ABU8QP66</accession>
<dbReference type="RefSeq" id="WP_339598394.1">
    <property type="nucleotide sequence ID" value="NZ_JBBHLC010000006.1"/>
</dbReference>
<dbReference type="EMBL" id="JBBHLC010000006">
    <property type="protein sequence ID" value="MEJ5862433.1"/>
    <property type="molecule type" value="Genomic_DNA"/>
</dbReference>
<evidence type="ECO:0000313" key="3">
    <source>
        <dbReference type="Proteomes" id="UP001380290"/>
    </source>
</evidence>
<sequence length="979" mass="108966">MPLTQSQADDQRALQALAVEIADHCPDMRQQARQIAQQILDQHGLTTLDPDKVYLNCFDRASNSPRTFSGWQHHEQPFQSMTLPQLVMHRFDAQNADNADLLSYRTGFYSDGQDKDLYNEHNEVALDPRQVLEYFWEIDFSQQFKASMEQFWQQHHDDFRTLAKSMFLSKVLEARIDHPGSALASTATVAAQALAGAHDWPPSLEQLREEVAPGTGVRLCTFDIAGHVATDILRMELENGVQMLYIPGETDALQLFENKAALYLWVLNHNNHADNRARFVGHFALPDRGERDSAIGLNHMIDLLYEGWGRGDYSAINLHDHTISEDAFSWLRDKARQRMHDDAHFVLRSNEDLRKQLWIGYLKAFGKVFGPMAAVDWPVALAVVGAGLAETGLNVDKAINGRTTAERQQGVSAAIIAGINVLFNATLLHSAGVAEVEPELGEAAEIGSHENAPEHVETAEADAEDVSVGAELINTWVPEPLRPPDPANPLQAFETNVILAGEPGSGTLAGIYTQDQKFYVEIAYQAYQVRYVGELKTWVIVDPENEFSWATSQTIRLDDQGEWQLVDRMGLDGGGPLKALKIWGRKPQAEQLPSLAANPYEIPESARTSLRGASDDALSGRVSNITKPDAVEAEQLFRERRDLLAADAAEALASAQLPARPSIPELAPNASSKELFRSVYANSDGLVIGESHSGIGSKRLLIDNMRELHKLKVKTLYMEHYQTDFEQPDLDTFNRTGKLSEALDAYISNQDRGHFTDPTGRYNFRQVLIKAQQNGLRIQSIDCMASYRQAWSEGAPPLARTQMMNYYAGQIIDADQALHGAGKWVALVGNTHANTFEGVPGISELQGAIGLRVEDVAVGQPDAVDVDPGLDVVEERSTRHVQSDLRLRAAVKPASANVQDLESSLRRPGDYAIEEQANGDRYLVNRGRDGSLRRTQIKRDGRYLYIERPDWPTLNGRRFTELSELYTQLMLRGMSHIVG</sequence>
<proteinExistence type="predicted"/>
<dbReference type="CDD" id="cd14729">
    <property type="entry name" value="RtxA-like"/>
    <property type="match status" value="1"/>
</dbReference>
<protein>
    <submittedName>
        <fullName evidence="2">Membrane-targeted effector domain-containing toxin</fullName>
    </submittedName>
</protein>
<comment type="caution">
    <text evidence="2">The sequence shown here is derived from an EMBL/GenBank/DDBJ whole genome shotgun (WGS) entry which is preliminary data.</text>
</comment>
<name>A0ABU8QP66_9PSED</name>
<keyword evidence="3" id="KW-1185">Reference proteome</keyword>
<dbReference type="Proteomes" id="UP001380290">
    <property type="component" value="Unassembled WGS sequence"/>
</dbReference>
<gene>
    <name evidence="2" type="ORF">V7S98_04250</name>
</gene>
<evidence type="ECO:0000313" key="2">
    <source>
        <dbReference type="EMBL" id="MEJ5862433.1"/>
    </source>
</evidence>
<dbReference type="SUPFAM" id="SSF159501">
    <property type="entry name" value="EreA/ChaN-like"/>
    <property type="match status" value="1"/>
</dbReference>
<dbReference type="Gene3D" id="3.40.50.11550">
    <property type="match status" value="1"/>
</dbReference>
<evidence type="ECO:0000259" key="1">
    <source>
        <dbReference type="Pfam" id="PF20178"/>
    </source>
</evidence>
<dbReference type="InterPro" id="IPR046673">
    <property type="entry name" value="ToxA_N"/>
</dbReference>
<reference evidence="2 3" key="1">
    <citation type="submission" date="2024-02" db="EMBL/GenBank/DDBJ databases">
        <title>Identification of pathogenicity and growth-promoting function of Pseudomonas putida variant.</title>
        <authorList>
            <person name="Sun J."/>
        </authorList>
    </citation>
    <scope>NUCLEOTIDE SEQUENCE [LARGE SCALE GENOMIC DNA]</scope>
    <source>
        <strain evidence="2 3">A03</strain>
    </source>
</reference>